<reference evidence="13" key="2">
    <citation type="journal article" date="2014" name="Int. J. Syst. Evol. Microbiol.">
        <title>Complete genome of a new Firmicutes species belonging to the dominant human colonic microbiota ('Ruminococcus bicirculans') reveals two chromosomes and a selective capacity to utilize plant glucans.</title>
        <authorList>
            <consortium name="NISC Comparative Sequencing Program"/>
            <person name="Wegmann U."/>
            <person name="Louis P."/>
            <person name="Goesmann A."/>
            <person name="Henrissat B."/>
            <person name="Duncan S.H."/>
            <person name="Flint H.J."/>
        </authorList>
    </citation>
    <scope>NUCLEOTIDE SEQUENCE</scope>
    <source>
        <strain evidence="13">CCM 7403</strain>
    </source>
</reference>
<dbReference type="RefSeq" id="WP_135833022.1">
    <property type="nucleotide sequence ID" value="NZ_BMCK01000003.1"/>
</dbReference>
<dbReference type="KEGG" id="ndp:E2C04_13735"/>
<reference evidence="16" key="3">
    <citation type="journal article" date="2019" name="Int. J. Syst. Evol. Microbiol.">
        <title>The Global Catalogue of Microorganisms (GCM) 10K type strain sequencing project: providing services to taxonomists for standard genome sequencing and annotation.</title>
        <authorList>
            <consortium name="The Broad Institute Genomics Platform"/>
            <consortium name="The Broad Institute Genome Sequencing Center for Infectious Disease"/>
            <person name="Wu L."/>
            <person name="Ma J."/>
        </authorList>
    </citation>
    <scope>NUCLEOTIDE SEQUENCE [LARGE SCALE GENOMIC DNA]</scope>
    <source>
        <strain evidence="16">CCM 7403</strain>
    </source>
</reference>
<feature type="active site" description="Nucleophile; for GATase activity" evidence="10">
    <location>
        <position position="2"/>
    </location>
</feature>
<dbReference type="GO" id="GO:0046349">
    <property type="term" value="P:amino sugar biosynthetic process"/>
    <property type="evidence" value="ECO:0007669"/>
    <property type="project" value="UniProtKB-ARBA"/>
</dbReference>
<dbReference type="InterPro" id="IPR035466">
    <property type="entry name" value="GlmS/AgaS_SIS"/>
</dbReference>
<feature type="domain" description="SIS" evidence="12">
    <location>
        <begin position="456"/>
        <end position="604"/>
    </location>
</feature>
<comment type="function">
    <text evidence="10">Catalyzes the first step in hexosamine metabolism, converting fructose-6P into glucosamine-6P using glutamine as a nitrogen source.</text>
</comment>
<evidence type="ECO:0000313" key="15">
    <source>
        <dbReference type="Proteomes" id="UP000297025"/>
    </source>
</evidence>
<dbReference type="SUPFAM" id="SSF53697">
    <property type="entry name" value="SIS domain"/>
    <property type="match status" value="1"/>
</dbReference>
<reference evidence="14 15" key="1">
    <citation type="journal article" date="2008" name="Int. J. Syst. Evol. Microbiol.">
        <title>Nocardioides daphniae sp. nov., isolated from Daphnia cucullata (Crustacea: Cladocera).</title>
        <authorList>
            <person name="Toth E.M."/>
            <person name="Keki Z."/>
            <person name="Homonnay Z.G."/>
            <person name="Borsodi A.K."/>
            <person name="Marialigeti K."/>
            <person name="Schumann P."/>
        </authorList>
    </citation>
    <scope>NUCLEOTIDE SEQUENCE [LARGE SCALE GENOMIC DNA]</scope>
    <source>
        <strain evidence="14 15">JCM 16608</strain>
    </source>
</reference>
<organism evidence="14 15">
    <name type="scientific">Nocardioides daphniae</name>
    <dbReference type="NCBI Taxonomy" id="402297"/>
    <lineage>
        <taxon>Bacteria</taxon>
        <taxon>Bacillati</taxon>
        <taxon>Actinomycetota</taxon>
        <taxon>Actinomycetes</taxon>
        <taxon>Propionibacteriales</taxon>
        <taxon>Nocardioidaceae</taxon>
        <taxon>Nocardioides</taxon>
    </lineage>
</organism>
<keyword evidence="9" id="KW-0315">Glutamine amidotransferase</keyword>
<comment type="catalytic activity">
    <reaction evidence="1 10">
        <text>D-fructose 6-phosphate + L-glutamine = D-glucosamine 6-phosphate + L-glutamate</text>
        <dbReference type="Rhea" id="RHEA:13237"/>
        <dbReference type="ChEBI" id="CHEBI:29985"/>
        <dbReference type="ChEBI" id="CHEBI:58359"/>
        <dbReference type="ChEBI" id="CHEBI:58725"/>
        <dbReference type="ChEBI" id="CHEBI:61527"/>
        <dbReference type="EC" id="2.6.1.16"/>
    </reaction>
</comment>
<dbReference type="Gene3D" id="3.60.20.10">
    <property type="entry name" value="Glutamine Phosphoribosylpyrophosphate, subunit 1, domain 1"/>
    <property type="match status" value="1"/>
</dbReference>
<dbReference type="GO" id="GO:0097367">
    <property type="term" value="F:carbohydrate derivative binding"/>
    <property type="evidence" value="ECO:0007669"/>
    <property type="project" value="InterPro"/>
</dbReference>
<reference evidence="13" key="5">
    <citation type="submission" date="2024-05" db="EMBL/GenBank/DDBJ databases">
        <authorList>
            <person name="Sun Q."/>
            <person name="Sedlacek I."/>
        </authorList>
    </citation>
    <scope>NUCLEOTIDE SEQUENCE</scope>
    <source>
        <strain evidence="13">CCM 7403</strain>
    </source>
</reference>
<dbReference type="GO" id="GO:0005829">
    <property type="term" value="C:cytosol"/>
    <property type="evidence" value="ECO:0007669"/>
    <property type="project" value="TreeGrafter"/>
</dbReference>
<evidence type="ECO:0000259" key="12">
    <source>
        <dbReference type="PROSITE" id="PS51464"/>
    </source>
</evidence>
<dbReference type="Pfam" id="PF13522">
    <property type="entry name" value="GATase_6"/>
    <property type="match status" value="1"/>
</dbReference>
<dbReference type="AlphaFoldDB" id="A0A4P7UH12"/>
<dbReference type="GO" id="GO:0005975">
    <property type="term" value="P:carbohydrate metabolic process"/>
    <property type="evidence" value="ECO:0007669"/>
    <property type="project" value="UniProtKB-UniRule"/>
</dbReference>
<dbReference type="HAMAP" id="MF_00164">
    <property type="entry name" value="GlmS"/>
    <property type="match status" value="1"/>
</dbReference>
<dbReference type="CDD" id="cd05008">
    <property type="entry name" value="SIS_GlmS_GlmD_1"/>
    <property type="match status" value="1"/>
</dbReference>
<evidence type="ECO:0000256" key="7">
    <source>
        <dbReference type="ARBA" id="ARBA00022679"/>
    </source>
</evidence>
<dbReference type="InterPro" id="IPR005855">
    <property type="entry name" value="GFAT"/>
</dbReference>
<dbReference type="NCBIfam" id="NF001484">
    <property type="entry name" value="PRK00331.1"/>
    <property type="match status" value="1"/>
</dbReference>
<dbReference type="Proteomes" id="UP000630594">
    <property type="component" value="Unassembled WGS sequence"/>
</dbReference>
<dbReference type="FunFam" id="3.60.20.10:FF:000006">
    <property type="entry name" value="Glutamine--fructose-6-phosphate aminotransferase [isomerizing]"/>
    <property type="match status" value="1"/>
</dbReference>
<dbReference type="InterPro" id="IPR029055">
    <property type="entry name" value="Ntn_hydrolases_N"/>
</dbReference>
<evidence type="ECO:0000256" key="1">
    <source>
        <dbReference type="ARBA" id="ARBA00001031"/>
    </source>
</evidence>
<dbReference type="PANTHER" id="PTHR10937:SF0">
    <property type="entry name" value="GLUTAMINE--FRUCTOSE-6-PHOSPHATE TRANSAMINASE (ISOMERIZING)"/>
    <property type="match status" value="1"/>
</dbReference>
<dbReference type="InterPro" id="IPR035490">
    <property type="entry name" value="GlmS/FrlB_SIS"/>
</dbReference>
<dbReference type="GO" id="GO:0006487">
    <property type="term" value="P:protein N-linked glycosylation"/>
    <property type="evidence" value="ECO:0007669"/>
    <property type="project" value="TreeGrafter"/>
</dbReference>
<evidence type="ECO:0000256" key="4">
    <source>
        <dbReference type="ARBA" id="ARBA00016090"/>
    </source>
</evidence>
<dbReference type="GO" id="GO:0006002">
    <property type="term" value="P:fructose 6-phosphate metabolic process"/>
    <property type="evidence" value="ECO:0007669"/>
    <property type="project" value="TreeGrafter"/>
</dbReference>
<evidence type="ECO:0000256" key="5">
    <source>
        <dbReference type="ARBA" id="ARBA00022490"/>
    </source>
</evidence>
<comment type="subunit">
    <text evidence="10">Homodimer.</text>
</comment>
<dbReference type="InterPro" id="IPR017932">
    <property type="entry name" value="GATase_2_dom"/>
</dbReference>
<evidence type="ECO:0000256" key="3">
    <source>
        <dbReference type="ARBA" id="ARBA00012916"/>
    </source>
</evidence>
<dbReference type="PROSITE" id="PS51464">
    <property type="entry name" value="SIS"/>
    <property type="match status" value="2"/>
</dbReference>
<dbReference type="PROSITE" id="PS51278">
    <property type="entry name" value="GATASE_TYPE_2"/>
    <property type="match status" value="1"/>
</dbReference>
<dbReference type="InterPro" id="IPR001347">
    <property type="entry name" value="SIS_dom"/>
</dbReference>
<evidence type="ECO:0000256" key="2">
    <source>
        <dbReference type="ARBA" id="ARBA00004496"/>
    </source>
</evidence>
<protein>
    <recommendedName>
        <fullName evidence="4 10">Glutamine--fructose-6-phosphate aminotransferase [isomerizing]</fullName>
        <ecNumber evidence="3 10">2.6.1.16</ecNumber>
    </recommendedName>
    <alternativeName>
        <fullName evidence="10">D-fructose-6-phosphate amidotransferase</fullName>
    </alternativeName>
    <alternativeName>
        <fullName evidence="10">GFAT</fullName>
    </alternativeName>
    <alternativeName>
        <fullName evidence="10">Glucosamine-6-phosphate synthase</fullName>
    </alternativeName>
    <alternativeName>
        <fullName evidence="10">Hexosephosphate aminotransferase</fullName>
    </alternativeName>
    <alternativeName>
        <fullName evidence="10">L-glutamine--D-fructose-6-phosphate amidotransferase</fullName>
    </alternativeName>
</protein>
<evidence type="ECO:0000259" key="11">
    <source>
        <dbReference type="PROSITE" id="PS51278"/>
    </source>
</evidence>
<feature type="active site" description="For Fru-6P isomerization activity" evidence="10">
    <location>
        <position position="609"/>
    </location>
</feature>
<keyword evidence="6 10" id="KW-0032">Aminotransferase</keyword>
<comment type="subcellular location">
    <subcellularLocation>
        <location evidence="2 10">Cytoplasm</location>
    </subcellularLocation>
</comment>
<dbReference type="EC" id="2.6.1.16" evidence="3 10"/>
<evidence type="ECO:0000256" key="8">
    <source>
        <dbReference type="ARBA" id="ARBA00022737"/>
    </source>
</evidence>
<keyword evidence="5 10" id="KW-0963">Cytoplasm</keyword>
<dbReference type="CDD" id="cd05009">
    <property type="entry name" value="SIS_GlmS_GlmD_2"/>
    <property type="match status" value="1"/>
</dbReference>
<dbReference type="SUPFAM" id="SSF56235">
    <property type="entry name" value="N-terminal nucleophile aminohydrolases (Ntn hydrolases)"/>
    <property type="match status" value="1"/>
</dbReference>
<evidence type="ECO:0000313" key="14">
    <source>
        <dbReference type="EMBL" id="QCC77979.1"/>
    </source>
</evidence>
<dbReference type="OrthoDB" id="9761808at2"/>
<keyword evidence="8" id="KW-0677">Repeat</keyword>
<evidence type="ECO:0000256" key="9">
    <source>
        <dbReference type="ARBA" id="ARBA00022962"/>
    </source>
</evidence>
<name>A0A4P7UH12_9ACTN</name>
<feature type="domain" description="Glutamine amidotransferase type-2" evidence="11">
    <location>
        <begin position="2"/>
        <end position="220"/>
    </location>
</feature>
<dbReference type="EMBL" id="BMCK01000003">
    <property type="protein sequence ID" value="GGD23413.1"/>
    <property type="molecule type" value="Genomic_DNA"/>
</dbReference>
<dbReference type="InterPro" id="IPR047084">
    <property type="entry name" value="GFAT_N"/>
</dbReference>
<proteinExistence type="inferred from homology"/>
<evidence type="ECO:0000256" key="6">
    <source>
        <dbReference type="ARBA" id="ARBA00022576"/>
    </source>
</evidence>
<dbReference type="InterPro" id="IPR046348">
    <property type="entry name" value="SIS_dom_sf"/>
</dbReference>
<reference evidence="14" key="4">
    <citation type="submission" date="2019-03" db="EMBL/GenBank/DDBJ databases">
        <authorList>
            <person name="Huang Y."/>
        </authorList>
    </citation>
    <scope>NUCLEOTIDE SEQUENCE</scope>
    <source>
        <strain evidence="14">JCM 16608</strain>
    </source>
</reference>
<dbReference type="FunFam" id="3.40.50.10490:FF:000002">
    <property type="entry name" value="Glutamine--fructose-6-phosphate aminotransferase [isomerizing]"/>
    <property type="match status" value="1"/>
</dbReference>
<evidence type="ECO:0000313" key="13">
    <source>
        <dbReference type="EMBL" id="GGD23413.1"/>
    </source>
</evidence>
<dbReference type="CDD" id="cd00714">
    <property type="entry name" value="GFAT"/>
    <property type="match status" value="1"/>
</dbReference>
<evidence type="ECO:0000313" key="16">
    <source>
        <dbReference type="Proteomes" id="UP000630594"/>
    </source>
</evidence>
<dbReference type="Proteomes" id="UP000297025">
    <property type="component" value="Chromosome"/>
</dbReference>
<keyword evidence="16" id="KW-1185">Reference proteome</keyword>
<dbReference type="Pfam" id="PF01380">
    <property type="entry name" value="SIS"/>
    <property type="match status" value="2"/>
</dbReference>
<accession>A0A4P7UH12</accession>
<dbReference type="GO" id="GO:0006047">
    <property type="term" value="P:UDP-N-acetylglucosamine metabolic process"/>
    <property type="evidence" value="ECO:0007669"/>
    <property type="project" value="TreeGrafter"/>
</dbReference>
<dbReference type="NCBIfam" id="TIGR01135">
    <property type="entry name" value="glmS"/>
    <property type="match status" value="1"/>
</dbReference>
<feature type="domain" description="SIS" evidence="12">
    <location>
        <begin position="288"/>
        <end position="427"/>
    </location>
</feature>
<feature type="initiator methionine" description="Removed" evidence="10">
    <location>
        <position position="1"/>
    </location>
</feature>
<dbReference type="FunFam" id="3.40.50.10490:FF:000001">
    <property type="entry name" value="Glutamine--fructose-6-phosphate aminotransferase [isomerizing]"/>
    <property type="match status" value="1"/>
</dbReference>
<dbReference type="GO" id="GO:0004360">
    <property type="term" value="F:glutamine-fructose-6-phosphate transaminase (isomerizing) activity"/>
    <property type="evidence" value="ECO:0007669"/>
    <property type="project" value="UniProtKB-UniRule"/>
</dbReference>
<dbReference type="Gene3D" id="3.40.50.10490">
    <property type="entry name" value="Glucose-6-phosphate isomerase like protein, domain 1"/>
    <property type="match status" value="2"/>
</dbReference>
<sequence>MCGIVGYVGAKQAQDVVIEGLRRLEYRGYDSAGIALAHEGSVVWDKRPGKLANLEEAIASTPLPASTTGIGHTRWATHGAPNYANAHPHLGKKGRLAVVHNGIIENFAQLRAELEAAGHEMVSETDTEISAHLLENEVAAGADLTTAMQNVCRRLEGAFTLVALDGADPSRVVAARRNSPLVVGLGEGENFLGSDVAAFIEHTREALELGQDQVVTITRESVEVTGFDGSPAEGKQYHVDWDLSAAEKDGHDWFMRKEIFEQPRAVADSLLGRRAADGRLQLDEMRLDDAELRDIDKIIIIAAGTSYYAGMVAKYAIEHWTRISVEVELASEFRYRDPILTHSTLVVAISQSGETADTLQAIRHARMQRSKVLAICNTNGSTIPRESDGVIYTHAGPEIGVASTKGYVTQLVACYLLALYLAQVKGTLFGDEINNVMDQLDDMPGHLETVLSQAENVYDFARAHVDTTSVLFLGRHAGYPVALEGALKLKELAYIHAEGFAAGELKHGPIALIDEGLPVFCIVPPRGRDQLHDKMLSGIQEVRARGARTICLAEVDDDTIEPYADTLIRLPKVPVLLQPLVAVIPLQLFACELATAMGNDVDQPRNLAKSVTVE</sequence>
<dbReference type="PANTHER" id="PTHR10937">
    <property type="entry name" value="GLUCOSAMINE--FRUCTOSE-6-PHOSPHATE AMINOTRANSFERASE, ISOMERIZING"/>
    <property type="match status" value="1"/>
</dbReference>
<keyword evidence="7 10" id="KW-0808">Transferase</keyword>
<evidence type="ECO:0000256" key="10">
    <source>
        <dbReference type="HAMAP-Rule" id="MF_00164"/>
    </source>
</evidence>
<gene>
    <name evidence="10 14" type="primary">glmS</name>
    <name evidence="14" type="ORF">E2C04_13735</name>
    <name evidence="13" type="ORF">GCM10007231_23140</name>
</gene>
<dbReference type="EMBL" id="CP038462">
    <property type="protein sequence ID" value="QCC77979.1"/>
    <property type="molecule type" value="Genomic_DNA"/>
</dbReference>